<dbReference type="InterPro" id="IPR001646">
    <property type="entry name" value="5peptide_repeat"/>
</dbReference>
<dbReference type="Pfam" id="PF00805">
    <property type="entry name" value="Pentapeptide"/>
    <property type="match status" value="1"/>
</dbReference>
<dbReference type="GO" id="GO:0016757">
    <property type="term" value="F:glycosyltransferase activity"/>
    <property type="evidence" value="ECO:0007669"/>
    <property type="project" value="InterPro"/>
</dbReference>
<evidence type="ECO:0000256" key="1">
    <source>
        <dbReference type="SAM" id="Coils"/>
    </source>
</evidence>
<keyword evidence="1" id="KW-0175">Coiled coil</keyword>
<proteinExistence type="predicted"/>
<dbReference type="PANTHER" id="PTHR45947">
    <property type="entry name" value="SULFOQUINOVOSYL TRANSFERASE SQD2"/>
    <property type="match status" value="1"/>
</dbReference>
<name>A0A2H6BT31_MICAE</name>
<dbReference type="InterPro" id="IPR028098">
    <property type="entry name" value="Glyco_trans_4-like_N"/>
</dbReference>
<dbReference type="CDD" id="cd03801">
    <property type="entry name" value="GT4_PimA-like"/>
    <property type="match status" value="1"/>
</dbReference>
<feature type="region of interest" description="Disordered" evidence="2">
    <location>
        <begin position="459"/>
        <end position="478"/>
    </location>
</feature>
<keyword evidence="3" id="KW-0812">Transmembrane</keyword>
<feature type="coiled-coil region" evidence="1">
    <location>
        <begin position="762"/>
        <end position="789"/>
    </location>
</feature>
<feature type="transmembrane region" description="Helical" evidence="3">
    <location>
        <begin position="88"/>
        <end position="109"/>
    </location>
</feature>
<evidence type="ECO:0000313" key="7">
    <source>
        <dbReference type="Proteomes" id="UP000236321"/>
    </source>
</evidence>
<reference evidence="7" key="1">
    <citation type="submission" date="2017-12" db="EMBL/GenBank/DDBJ databases">
        <title>Improved Draft Genome Sequence of Microcystis aeruginosa NIES-298, a Microcystin-Producing Cyanobacterium from Lake Kasumigaura, Japan.</title>
        <authorList>
            <person name="Yamaguchi H."/>
            <person name="Suzuki S."/>
            <person name="Kawachi M."/>
        </authorList>
    </citation>
    <scope>NUCLEOTIDE SEQUENCE [LARGE SCALE GENOMIC DNA]</scope>
    <source>
        <strain evidence="7">NIES-298</strain>
    </source>
</reference>
<dbReference type="RefSeq" id="WP_002737478.1">
    <property type="nucleotide sequence ID" value="NZ_BEIU01000001.1"/>
</dbReference>
<evidence type="ECO:0000259" key="4">
    <source>
        <dbReference type="Pfam" id="PF00534"/>
    </source>
</evidence>
<dbReference type="PANTHER" id="PTHR45947:SF3">
    <property type="entry name" value="SULFOQUINOVOSYL TRANSFERASE SQD2"/>
    <property type="match status" value="1"/>
</dbReference>
<evidence type="ECO:0000256" key="2">
    <source>
        <dbReference type="SAM" id="MobiDB-lite"/>
    </source>
</evidence>
<gene>
    <name evidence="6" type="ORF">BGM30_24270</name>
</gene>
<comment type="caution">
    <text evidence="6">The sequence shown here is derived from an EMBL/GenBank/DDBJ whole genome shotgun (WGS) entry which is preliminary data.</text>
</comment>
<sequence length="816" mass="92899">MAIIYGQDFEKKRRFFVTILITILFGGFFALQFWTAYRVQFEASKELEKLEKLTAQGLSDQKIKEEAFSLAIKNAQARVFESTLMGNLSAAAGVAGTLAGFMFGLVQYFDIRKKEYSQAIAEVFSKLWEEIANDNPKIQARAIIGLSDFLSEHNQAYHEDTMSALALLGKIHNLELLDTKKENKKDIGSAGTIAETALRRALETAFKSHLPTFRKTSWQGIKCFRFRADSVSETESIDKLYLGQADFRDGNLIEANFSGLNLHKVRFNAACLIGANFKKADLNKAEMQYTDLTGANFQGAILEGANLLNAKILNTDLKNARLQGAKISLYSTDWRLAKNWRDADFGTDRFNTDIKNLLTDKYGPKADEKFKILMLLWEYPSRVTGGGWTAAYHFIQQMRRKGANIAVLVPWPPEYISPYVFGNEIEVYPVGNPTTHRSLATYSGYTSVYSSVKIEEIDRETDKKTEEKETEESEGESQYYASSRFELMTDFTNRALQEVYEKDIAFDVIHADDWLTFPAAQRICEVFKKPWIAHFHSTEYERRPEPVNLGVSRIEKDFSKKAHRILVPGTLTKKIVTEKYETEESKVFILPNCLSKSEVEEAGLGSEALGEFHTQTVVFSGRLQWQKGIDIFLKIAKDLSFIRPGTKFRVHGRGEHDYVGDAKEATVYKTVYSPDSPYQEVELSKENIQFKGFTRWEKRSSVFEGTSVCVVPSRFEPFGMIVLEAMCHGVPVVYPKDSGVAEVIKAGLAVDFSKHEEVVEAIRCLLDNMERWEEMVKQQSEEINSYYKRSYADDLKQHLRAVAHRYKYNPPSTPML</sequence>
<feature type="transmembrane region" description="Helical" evidence="3">
    <location>
        <begin position="15"/>
        <end position="37"/>
    </location>
</feature>
<keyword evidence="3" id="KW-0472">Membrane</keyword>
<dbReference type="Proteomes" id="UP000236321">
    <property type="component" value="Unassembled WGS sequence"/>
</dbReference>
<keyword evidence="3" id="KW-1133">Transmembrane helix</keyword>
<feature type="domain" description="Glycosyl transferase family 1" evidence="4">
    <location>
        <begin position="616"/>
        <end position="778"/>
    </location>
</feature>
<evidence type="ECO:0000313" key="6">
    <source>
        <dbReference type="EMBL" id="GBD53334.1"/>
    </source>
</evidence>
<dbReference type="EMBL" id="BEYQ01000007">
    <property type="protein sequence ID" value="GBD53334.1"/>
    <property type="molecule type" value="Genomic_DNA"/>
</dbReference>
<dbReference type="Pfam" id="PF00534">
    <property type="entry name" value="Glycos_transf_1"/>
    <property type="match status" value="1"/>
</dbReference>
<dbReference type="Gene3D" id="2.160.20.80">
    <property type="entry name" value="E3 ubiquitin-protein ligase SopA"/>
    <property type="match status" value="1"/>
</dbReference>
<dbReference type="Pfam" id="PF13439">
    <property type="entry name" value="Glyco_transf_4"/>
    <property type="match status" value="1"/>
</dbReference>
<dbReference type="Gene3D" id="3.40.50.2000">
    <property type="entry name" value="Glycogen Phosphorylase B"/>
    <property type="match status" value="2"/>
</dbReference>
<accession>A0A2H6BT31</accession>
<evidence type="ECO:0000259" key="5">
    <source>
        <dbReference type="Pfam" id="PF13439"/>
    </source>
</evidence>
<dbReference type="AlphaFoldDB" id="A0A2H6BT31"/>
<dbReference type="SUPFAM" id="SSF141571">
    <property type="entry name" value="Pentapeptide repeat-like"/>
    <property type="match status" value="1"/>
</dbReference>
<evidence type="ECO:0000256" key="3">
    <source>
        <dbReference type="SAM" id="Phobius"/>
    </source>
</evidence>
<organism evidence="6 7">
    <name type="scientific">Microcystis aeruginosa NIES-298</name>
    <dbReference type="NCBI Taxonomy" id="449468"/>
    <lineage>
        <taxon>Bacteria</taxon>
        <taxon>Bacillati</taxon>
        <taxon>Cyanobacteriota</taxon>
        <taxon>Cyanophyceae</taxon>
        <taxon>Oscillatoriophycideae</taxon>
        <taxon>Chroococcales</taxon>
        <taxon>Microcystaceae</taxon>
        <taxon>Microcystis</taxon>
    </lineage>
</organism>
<dbReference type="InterPro" id="IPR050194">
    <property type="entry name" value="Glycosyltransferase_grp1"/>
</dbReference>
<dbReference type="SUPFAM" id="SSF53756">
    <property type="entry name" value="UDP-Glycosyltransferase/glycogen phosphorylase"/>
    <property type="match status" value="1"/>
</dbReference>
<feature type="domain" description="Glycosyltransferase subfamily 4-like N-terminal" evidence="5">
    <location>
        <begin position="475"/>
        <end position="593"/>
    </location>
</feature>
<dbReference type="InterPro" id="IPR001296">
    <property type="entry name" value="Glyco_trans_1"/>
</dbReference>
<protein>
    <submittedName>
        <fullName evidence="6">Uncharacterized protein</fullName>
    </submittedName>
</protein>